<dbReference type="InterPro" id="IPR001412">
    <property type="entry name" value="aa-tRNA-synth_I_CS"/>
</dbReference>
<dbReference type="InterPro" id="IPR049940">
    <property type="entry name" value="GluQ/Sye"/>
</dbReference>
<accession>A0A8E0S2R4</accession>
<dbReference type="InterPro" id="IPR000924">
    <property type="entry name" value="Glu/Gln-tRNA-synth"/>
</dbReference>
<evidence type="ECO:0000256" key="4">
    <source>
        <dbReference type="ARBA" id="ARBA00023146"/>
    </source>
</evidence>
<name>A0A8E0S2R4_9TREM</name>
<comment type="similarity">
    <text evidence="5">Belongs to the class-I aminoacyl-tRNA synthetase family.</text>
</comment>
<evidence type="ECO:0000313" key="8">
    <source>
        <dbReference type="Proteomes" id="UP000728185"/>
    </source>
</evidence>
<evidence type="ECO:0000256" key="3">
    <source>
        <dbReference type="ARBA" id="ARBA00022840"/>
    </source>
</evidence>
<organism evidence="7 8">
    <name type="scientific">Fasciolopsis buskii</name>
    <dbReference type="NCBI Taxonomy" id="27845"/>
    <lineage>
        <taxon>Eukaryota</taxon>
        <taxon>Metazoa</taxon>
        <taxon>Spiralia</taxon>
        <taxon>Lophotrochozoa</taxon>
        <taxon>Platyhelminthes</taxon>
        <taxon>Trematoda</taxon>
        <taxon>Digenea</taxon>
        <taxon>Plagiorchiida</taxon>
        <taxon>Echinostomata</taxon>
        <taxon>Echinostomatoidea</taxon>
        <taxon>Fasciolidae</taxon>
        <taxon>Fasciolopsis</taxon>
    </lineage>
</organism>
<dbReference type="InterPro" id="IPR014729">
    <property type="entry name" value="Rossmann-like_a/b/a_fold"/>
</dbReference>
<comment type="caution">
    <text evidence="7">The sequence shown here is derived from an EMBL/GenBank/DDBJ whole genome shotgun (WGS) entry which is preliminary data.</text>
</comment>
<evidence type="ECO:0000256" key="1">
    <source>
        <dbReference type="ARBA" id="ARBA00022598"/>
    </source>
</evidence>
<dbReference type="GO" id="GO:0004818">
    <property type="term" value="F:glutamate-tRNA ligase activity"/>
    <property type="evidence" value="ECO:0007669"/>
    <property type="project" value="TreeGrafter"/>
</dbReference>
<dbReference type="OrthoDB" id="428822at2759"/>
<dbReference type="Pfam" id="PF00749">
    <property type="entry name" value="tRNA-synt_1c"/>
    <property type="match status" value="1"/>
</dbReference>
<keyword evidence="4 5" id="KW-0030">Aminoacyl-tRNA synthetase</keyword>
<protein>
    <submittedName>
        <fullName evidence="7">Glutamate--tRNA ligase</fullName>
    </submittedName>
</protein>
<dbReference type="SUPFAM" id="SSF52374">
    <property type="entry name" value="Nucleotidylyl transferase"/>
    <property type="match status" value="1"/>
</dbReference>
<evidence type="ECO:0000256" key="5">
    <source>
        <dbReference type="RuleBase" id="RU363037"/>
    </source>
</evidence>
<dbReference type="Gene3D" id="3.40.50.620">
    <property type="entry name" value="HUPs"/>
    <property type="match status" value="1"/>
</dbReference>
<evidence type="ECO:0000313" key="7">
    <source>
        <dbReference type="EMBL" id="KAA0197537.1"/>
    </source>
</evidence>
<dbReference type="PANTHER" id="PTHR43311:SF2">
    <property type="entry name" value="GLUTAMATE--TRNA LIGASE, MITOCHONDRIAL-RELATED"/>
    <property type="match status" value="1"/>
</dbReference>
<dbReference type="InterPro" id="IPR020058">
    <property type="entry name" value="Glu/Gln-tRNA-synth_Ib_cat-dom"/>
</dbReference>
<dbReference type="PANTHER" id="PTHR43311">
    <property type="entry name" value="GLUTAMATE--TRNA LIGASE"/>
    <property type="match status" value="1"/>
</dbReference>
<sequence length="137" mass="15435">MACLRGVFRPSSVLHLRHPFSLMFYSTQTDNAVRVRFAPSPTGFLHIGGLRTAFVNKLFALQQNGRFILRIEDTDKARCHPEALRDIIRSLEWSGISFDEGPGIGGDYGPYIQVRRSSLISGCVFIGDIQFILSNRF</sequence>
<dbReference type="GO" id="GO:0005524">
    <property type="term" value="F:ATP binding"/>
    <property type="evidence" value="ECO:0007669"/>
    <property type="project" value="UniProtKB-KW"/>
</dbReference>
<evidence type="ECO:0000256" key="2">
    <source>
        <dbReference type="ARBA" id="ARBA00022741"/>
    </source>
</evidence>
<dbReference type="EMBL" id="LUCM01002320">
    <property type="protein sequence ID" value="KAA0197537.1"/>
    <property type="molecule type" value="Genomic_DNA"/>
</dbReference>
<dbReference type="PRINTS" id="PR00987">
    <property type="entry name" value="TRNASYNTHGLU"/>
</dbReference>
<dbReference type="AlphaFoldDB" id="A0A8E0S2R4"/>
<gene>
    <name evidence="7" type="ORF">FBUS_02571</name>
</gene>
<dbReference type="GO" id="GO:0006424">
    <property type="term" value="P:glutamyl-tRNA aminoacylation"/>
    <property type="evidence" value="ECO:0007669"/>
    <property type="project" value="TreeGrafter"/>
</dbReference>
<dbReference type="PROSITE" id="PS00178">
    <property type="entry name" value="AA_TRNA_LIGASE_I"/>
    <property type="match status" value="1"/>
</dbReference>
<keyword evidence="1 5" id="KW-0436">Ligase</keyword>
<keyword evidence="5" id="KW-0648">Protein biosynthesis</keyword>
<reference evidence="7" key="1">
    <citation type="submission" date="2019-05" db="EMBL/GenBank/DDBJ databases">
        <title>Annotation for the trematode Fasciolopsis buski.</title>
        <authorList>
            <person name="Choi Y.-J."/>
        </authorList>
    </citation>
    <scope>NUCLEOTIDE SEQUENCE</scope>
    <source>
        <strain evidence="7">HT</strain>
        <tissue evidence="7">Whole worm</tissue>
    </source>
</reference>
<keyword evidence="8" id="KW-1185">Reference proteome</keyword>
<evidence type="ECO:0000259" key="6">
    <source>
        <dbReference type="Pfam" id="PF00749"/>
    </source>
</evidence>
<feature type="domain" description="Glutamyl/glutaminyl-tRNA synthetase class Ib catalytic" evidence="6">
    <location>
        <begin position="33"/>
        <end position="113"/>
    </location>
</feature>
<keyword evidence="2 5" id="KW-0547">Nucleotide-binding</keyword>
<proteinExistence type="inferred from homology"/>
<dbReference type="Proteomes" id="UP000728185">
    <property type="component" value="Unassembled WGS sequence"/>
</dbReference>
<keyword evidence="3 5" id="KW-0067">ATP-binding</keyword>